<name>A0ABQ1QHR7_9RHOB</name>
<evidence type="ECO:0000256" key="2">
    <source>
        <dbReference type="ARBA" id="ARBA00012438"/>
    </source>
</evidence>
<evidence type="ECO:0000256" key="1">
    <source>
        <dbReference type="ARBA" id="ARBA00000085"/>
    </source>
</evidence>
<keyword evidence="3" id="KW-0597">Phosphoprotein</keyword>
<feature type="domain" description="Histidine kinase" evidence="5">
    <location>
        <begin position="220"/>
        <end position="435"/>
    </location>
</feature>
<dbReference type="InterPro" id="IPR003594">
    <property type="entry name" value="HATPase_dom"/>
</dbReference>
<dbReference type="PROSITE" id="PS50109">
    <property type="entry name" value="HIS_KIN"/>
    <property type="match status" value="1"/>
</dbReference>
<dbReference type="SMART" id="SM00387">
    <property type="entry name" value="HATPase_c"/>
    <property type="match status" value="1"/>
</dbReference>
<dbReference type="InterPro" id="IPR003661">
    <property type="entry name" value="HisK_dim/P_dom"/>
</dbReference>
<evidence type="ECO:0000256" key="3">
    <source>
        <dbReference type="ARBA" id="ARBA00022553"/>
    </source>
</evidence>
<dbReference type="Proteomes" id="UP000617355">
    <property type="component" value="Unassembled WGS sequence"/>
</dbReference>
<dbReference type="EC" id="2.7.13.3" evidence="2"/>
<dbReference type="InterPro" id="IPR005467">
    <property type="entry name" value="His_kinase_dom"/>
</dbReference>
<dbReference type="EMBL" id="BMGI01000001">
    <property type="protein sequence ID" value="GGD27946.1"/>
    <property type="molecule type" value="Genomic_DNA"/>
</dbReference>
<evidence type="ECO:0000259" key="5">
    <source>
        <dbReference type="PROSITE" id="PS50109"/>
    </source>
</evidence>
<protein>
    <recommendedName>
        <fullName evidence="2">histidine kinase</fullName>
        <ecNumber evidence="2">2.7.13.3</ecNumber>
    </recommendedName>
</protein>
<dbReference type="InterPro" id="IPR036097">
    <property type="entry name" value="HisK_dim/P_sf"/>
</dbReference>
<dbReference type="PRINTS" id="PR00344">
    <property type="entry name" value="BCTRLSENSOR"/>
</dbReference>
<organism evidence="6 7">
    <name type="scientific">Sinisalibacter lacisalsi</name>
    <dbReference type="NCBI Taxonomy" id="1526570"/>
    <lineage>
        <taxon>Bacteria</taxon>
        <taxon>Pseudomonadati</taxon>
        <taxon>Pseudomonadota</taxon>
        <taxon>Alphaproteobacteria</taxon>
        <taxon>Rhodobacterales</taxon>
        <taxon>Roseobacteraceae</taxon>
        <taxon>Sinisalibacter</taxon>
    </lineage>
</organism>
<evidence type="ECO:0000256" key="4">
    <source>
        <dbReference type="SAM" id="Phobius"/>
    </source>
</evidence>
<dbReference type="Pfam" id="PF00512">
    <property type="entry name" value="HisKA"/>
    <property type="match status" value="1"/>
</dbReference>
<evidence type="ECO:0000313" key="7">
    <source>
        <dbReference type="Proteomes" id="UP000617355"/>
    </source>
</evidence>
<comment type="caution">
    <text evidence="6">The sequence shown here is derived from an EMBL/GenBank/DDBJ whole genome shotgun (WGS) entry which is preliminary data.</text>
</comment>
<dbReference type="SUPFAM" id="SSF55874">
    <property type="entry name" value="ATPase domain of HSP90 chaperone/DNA topoisomerase II/histidine kinase"/>
    <property type="match status" value="1"/>
</dbReference>
<reference evidence="7" key="1">
    <citation type="journal article" date="2019" name="Int. J. Syst. Evol. Microbiol.">
        <title>The Global Catalogue of Microorganisms (GCM) 10K type strain sequencing project: providing services to taxonomists for standard genome sequencing and annotation.</title>
        <authorList>
            <consortium name="The Broad Institute Genomics Platform"/>
            <consortium name="The Broad Institute Genome Sequencing Center for Infectious Disease"/>
            <person name="Wu L."/>
            <person name="Ma J."/>
        </authorList>
    </citation>
    <scope>NUCLEOTIDE SEQUENCE [LARGE SCALE GENOMIC DNA]</scope>
    <source>
        <strain evidence="7">CGMCC 1.12922</strain>
    </source>
</reference>
<dbReference type="SMART" id="SM00388">
    <property type="entry name" value="HisKA"/>
    <property type="match status" value="1"/>
</dbReference>
<dbReference type="CDD" id="cd00075">
    <property type="entry name" value="HATPase"/>
    <property type="match status" value="1"/>
</dbReference>
<evidence type="ECO:0000313" key="6">
    <source>
        <dbReference type="EMBL" id="GGD27946.1"/>
    </source>
</evidence>
<dbReference type="Gene3D" id="3.30.565.10">
    <property type="entry name" value="Histidine kinase-like ATPase, C-terminal domain"/>
    <property type="match status" value="1"/>
</dbReference>
<dbReference type="PANTHER" id="PTHR43547:SF2">
    <property type="entry name" value="HYBRID SIGNAL TRANSDUCTION HISTIDINE KINASE C"/>
    <property type="match status" value="1"/>
</dbReference>
<keyword evidence="7" id="KW-1185">Reference proteome</keyword>
<dbReference type="RefSeq" id="WP_188526511.1">
    <property type="nucleotide sequence ID" value="NZ_BMGI01000001.1"/>
</dbReference>
<dbReference type="PANTHER" id="PTHR43547">
    <property type="entry name" value="TWO-COMPONENT HISTIDINE KINASE"/>
    <property type="match status" value="1"/>
</dbReference>
<proteinExistence type="predicted"/>
<keyword evidence="4" id="KW-1133">Transmembrane helix</keyword>
<feature type="transmembrane region" description="Helical" evidence="4">
    <location>
        <begin position="165"/>
        <end position="184"/>
    </location>
</feature>
<dbReference type="SUPFAM" id="SSF47384">
    <property type="entry name" value="Homodimeric domain of signal transducing histidine kinase"/>
    <property type="match status" value="1"/>
</dbReference>
<gene>
    <name evidence="6" type="ORF">GCM10011358_10200</name>
</gene>
<dbReference type="InterPro" id="IPR036890">
    <property type="entry name" value="HATPase_C_sf"/>
</dbReference>
<sequence length="439" mass="48322">MALFLPYLPLLLICFGPLAFALAKTSALERDMRIAVTENMLWVVTQTQKEVMALTLAAAAPDRQAEEIAQSFDLAVSRLTLLGQGPQQRYLAELGHADTLQQITTRILALDPEVQGHGPAQHAAIYEQGLALQSQFNRLANDVMMQEWEIAAERLDTYRSTQTTVIFAVAFAFLGAMGISWLFLRNKRRLNEAEIQRRRDSALLQEARDTSEMYRDFAAMVSHQMRTPLSLIDSAMHRLARRGDAVTASDVAERQGVVQDAVRRMTRLVETVLLVGKLDNRQVRGNLAPAALDALAQSALTEARGLHPGRDIRLSSTGSRIMALCDPLLVAHILENLLANALRYSPVETRVELRVFSQGGQVACAVTDQGPGIAPADQPHVFKRYFRGEAHRAEQGTGLGLALARELAELQGGRIGMDTWPGRGSVFTLWLPAASEGRP</sequence>
<keyword evidence="4" id="KW-0472">Membrane</keyword>
<dbReference type="Pfam" id="PF02518">
    <property type="entry name" value="HATPase_c"/>
    <property type="match status" value="1"/>
</dbReference>
<dbReference type="CDD" id="cd00082">
    <property type="entry name" value="HisKA"/>
    <property type="match status" value="1"/>
</dbReference>
<dbReference type="InterPro" id="IPR004358">
    <property type="entry name" value="Sig_transdc_His_kin-like_C"/>
</dbReference>
<accession>A0ABQ1QHR7</accession>
<keyword evidence="4" id="KW-0812">Transmembrane</keyword>
<comment type="catalytic activity">
    <reaction evidence="1">
        <text>ATP + protein L-histidine = ADP + protein N-phospho-L-histidine.</text>
        <dbReference type="EC" id="2.7.13.3"/>
    </reaction>
</comment>
<dbReference type="Gene3D" id="1.10.287.130">
    <property type="match status" value="1"/>
</dbReference>